<dbReference type="InterPro" id="IPR016187">
    <property type="entry name" value="CTDL_fold"/>
</dbReference>
<dbReference type="Gene3D" id="3.10.100.10">
    <property type="entry name" value="Mannose-Binding Protein A, subunit A"/>
    <property type="match status" value="1"/>
</dbReference>
<protein>
    <recommendedName>
        <fullName evidence="1">C-type lectin domain-containing protein</fullName>
    </recommendedName>
</protein>
<keyword evidence="3" id="KW-1185">Reference proteome</keyword>
<evidence type="ECO:0000259" key="1">
    <source>
        <dbReference type="PROSITE" id="PS50041"/>
    </source>
</evidence>
<dbReference type="GeneTree" id="ENSGT01100000263473"/>
<dbReference type="Proteomes" id="UP000265080">
    <property type="component" value="Chromosome 23"/>
</dbReference>
<name>A0A3P8TDK6_AMPPE</name>
<dbReference type="PANTHER" id="PTHR45784">
    <property type="entry name" value="C-TYPE LECTIN DOMAIN FAMILY 20 MEMBER A-RELATED"/>
    <property type="match status" value="1"/>
</dbReference>
<feature type="domain" description="C-type lectin" evidence="1">
    <location>
        <begin position="69"/>
        <end position="172"/>
    </location>
</feature>
<dbReference type="Pfam" id="PF00059">
    <property type="entry name" value="Lectin_C"/>
    <property type="match status" value="1"/>
</dbReference>
<reference evidence="2" key="3">
    <citation type="submission" date="2025-09" db="UniProtKB">
        <authorList>
            <consortium name="Ensembl"/>
        </authorList>
    </citation>
    <scope>IDENTIFICATION</scope>
</reference>
<accession>A0A3P8TDK6</accession>
<sequence>GDKSIVPDIQKQLSTCYSVQSTLQNPNYSTCSNGQDLEMQKIRTNLLGKLLTKCCHQHRTTRNYLENSFIENLFYSSMDWASAQLHCRNLHSDLARVRNQEENKHLQKMVNRQRVWIGMMRATWRWSDGSEASFLPWKPLHPTPGGNCGVLDVNNLGMTDRSCAEKHPFFCYSSK</sequence>
<dbReference type="InterPro" id="IPR016186">
    <property type="entry name" value="C-type_lectin-like/link_sf"/>
</dbReference>
<dbReference type="Ensembl" id="ENSAPET00000023345.1">
    <property type="protein sequence ID" value="ENSAPEP00000022746.1"/>
    <property type="gene ID" value="ENSAPEG00000016211.1"/>
</dbReference>
<organism evidence="2 3">
    <name type="scientific">Amphiprion percula</name>
    <name type="common">Orange clownfish</name>
    <name type="synonym">Lutjanus percula</name>
    <dbReference type="NCBI Taxonomy" id="161767"/>
    <lineage>
        <taxon>Eukaryota</taxon>
        <taxon>Metazoa</taxon>
        <taxon>Chordata</taxon>
        <taxon>Craniata</taxon>
        <taxon>Vertebrata</taxon>
        <taxon>Euteleostomi</taxon>
        <taxon>Actinopterygii</taxon>
        <taxon>Neopterygii</taxon>
        <taxon>Teleostei</taxon>
        <taxon>Neoteleostei</taxon>
        <taxon>Acanthomorphata</taxon>
        <taxon>Ovalentaria</taxon>
        <taxon>Pomacentridae</taxon>
        <taxon>Amphiprion</taxon>
    </lineage>
</organism>
<dbReference type="AlphaFoldDB" id="A0A3P8TDK6"/>
<proteinExistence type="predicted"/>
<dbReference type="SMART" id="SM00034">
    <property type="entry name" value="CLECT"/>
    <property type="match status" value="1"/>
</dbReference>
<evidence type="ECO:0000313" key="3">
    <source>
        <dbReference type="Proteomes" id="UP000265080"/>
    </source>
</evidence>
<evidence type="ECO:0000313" key="2">
    <source>
        <dbReference type="Ensembl" id="ENSAPEP00000022746.1"/>
    </source>
</evidence>
<dbReference type="OMA" id="TRTRFIC"/>
<reference evidence="2 3" key="1">
    <citation type="submission" date="2018-03" db="EMBL/GenBank/DDBJ databases">
        <title>Finding Nemo's genes: A chromosome-scale reference assembly of the genome of the orange clownfish Amphiprion percula.</title>
        <authorList>
            <person name="Lehmann R."/>
        </authorList>
    </citation>
    <scope>NUCLEOTIDE SEQUENCE</scope>
</reference>
<dbReference type="InterPro" id="IPR001304">
    <property type="entry name" value="C-type_lectin-like"/>
</dbReference>
<dbReference type="SUPFAM" id="SSF56436">
    <property type="entry name" value="C-type lectin-like"/>
    <property type="match status" value="1"/>
</dbReference>
<dbReference type="PANTHER" id="PTHR45784:SF3">
    <property type="entry name" value="C-TYPE LECTIN DOMAIN FAMILY 4 MEMBER K-LIKE-RELATED"/>
    <property type="match status" value="1"/>
</dbReference>
<dbReference type="STRING" id="161767.ENSAPEP00000022746"/>
<dbReference type="PROSITE" id="PS50041">
    <property type="entry name" value="C_TYPE_LECTIN_2"/>
    <property type="match status" value="1"/>
</dbReference>
<reference evidence="2" key="2">
    <citation type="submission" date="2025-08" db="UniProtKB">
        <authorList>
            <consortium name="Ensembl"/>
        </authorList>
    </citation>
    <scope>IDENTIFICATION</scope>
</reference>